<evidence type="ECO:0000256" key="3">
    <source>
        <dbReference type="ARBA" id="ARBA00022448"/>
    </source>
</evidence>
<keyword evidence="7" id="KW-0406">Ion transport</keyword>
<keyword evidence="8" id="KW-0626">Porin</keyword>
<dbReference type="GO" id="GO:0046930">
    <property type="term" value="C:pore complex"/>
    <property type="evidence" value="ECO:0007669"/>
    <property type="project" value="UniProtKB-KW"/>
</dbReference>
<keyword evidence="9" id="KW-0472">Membrane</keyword>
<dbReference type="PANTHER" id="PTHR34501">
    <property type="entry name" value="PROTEIN YDDL-RELATED"/>
    <property type="match status" value="1"/>
</dbReference>
<dbReference type="AlphaFoldDB" id="A0A157PBX2"/>
<name>A0A157PBX2_9BORD</name>
<feature type="domain" description="Porin" evidence="12">
    <location>
        <begin position="23"/>
        <end position="346"/>
    </location>
</feature>
<dbReference type="RefSeq" id="WP_156523059.1">
    <property type="nucleotide sequence ID" value="NZ_FKBS01000014.1"/>
</dbReference>
<evidence type="ECO:0000256" key="7">
    <source>
        <dbReference type="ARBA" id="ARBA00023065"/>
    </source>
</evidence>
<dbReference type="Gene3D" id="2.40.160.10">
    <property type="entry name" value="Porin"/>
    <property type="match status" value="1"/>
</dbReference>
<evidence type="ECO:0000256" key="9">
    <source>
        <dbReference type="ARBA" id="ARBA00023136"/>
    </source>
</evidence>
<dbReference type="Proteomes" id="UP000077037">
    <property type="component" value="Unassembled WGS sequence"/>
</dbReference>
<dbReference type="GO" id="GO:0015288">
    <property type="term" value="F:porin activity"/>
    <property type="evidence" value="ECO:0007669"/>
    <property type="project" value="UniProtKB-KW"/>
</dbReference>
<proteinExistence type="predicted"/>
<dbReference type="InterPro" id="IPR023614">
    <property type="entry name" value="Porin_dom_sf"/>
</dbReference>
<dbReference type="SUPFAM" id="SSF56935">
    <property type="entry name" value="Porins"/>
    <property type="match status" value="1"/>
</dbReference>
<evidence type="ECO:0000256" key="11">
    <source>
        <dbReference type="SAM" id="SignalP"/>
    </source>
</evidence>
<dbReference type="EMBL" id="FKBS01000014">
    <property type="protein sequence ID" value="SAI31115.1"/>
    <property type="molecule type" value="Genomic_DNA"/>
</dbReference>
<dbReference type="OrthoDB" id="8520696at2"/>
<evidence type="ECO:0000256" key="8">
    <source>
        <dbReference type="ARBA" id="ARBA00023114"/>
    </source>
</evidence>
<evidence type="ECO:0000256" key="4">
    <source>
        <dbReference type="ARBA" id="ARBA00022452"/>
    </source>
</evidence>
<evidence type="ECO:0000256" key="1">
    <source>
        <dbReference type="ARBA" id="ARBA00004571"/>
    </source>
</evidence>
<evidence type="ECO:0000256" key="2">
    <source>
        <dbReference type="ARBA" id="ARBA00011233"/>
    </source>
</evidence>
<dbReference type="InterPro" id="IPR050298">
    <property type="entry name" value="Gram-neg_bact_OMP"/>
</dbReference>
<accession>A0A157PBX2</accession>
<keyword evidence="6 11" id="KW-0732">Signal</keyword>
<keyword evidence="5" id="KW-0812">Transmembrane</keyword>
<dbReference type="GO" id="GO:0006811">
    <property type="term" value="P:monoatomic ion transport"/>
    <property type="evidence" value="ECO:0007669"/>
    <property type="project" value="UniProtKB-KW"/>
</dbReference>
<keyword evidence="3" id="KW-0813">Transport</keyword>
<organism evidence="13 14">
    <name type="scientific">Bordetella ansorpii</name>
    <dbReference type="NCBI Taxonomy" id="288768"/>
    <lineage>
        <taxon>Bacteria</taxon>
        <taxon>Pseudomonadati</taxon>
        <taxon>Pseudomonadota</taxon>
        <taxon>Betaproteobacteria</taxon>
        <taxon>Burkholderiales</taxon>
        <taxon>Alcaligenaceae</taxon>
        <taxon>Bordetella</taxon>
    </lineage>
</organism>
<dbReference type="PROSITE" id="PS51257">
    <property type="entry name" value="PROKAR_LIPOPROTEIN"/>
    <property type="match status" value="1"/>
</dbReference>
<evidence type="ECO:0000256" key="5">
    <source>
        <dbReference type="ARBA" id="ARBA00022692"/>
    </source>
</evidence>
<gene>
    <name evidence="13" type="primary">ompQ</name>
    <name evidence="13" type="ORF">SAMEA1982600_02488</name>
</gene>
<dbReference type="InterPro" id="IPR033900">
    <property type="entry name" value="Gram_neg_porin_domain"/>
</dbReference>
<keyword evidence="4" id="KW-1134">Transmembrane beta strand</keyword>
<evidence type="ECO:0000259" key="12">
    <source>
        <dbReference type="Pfam" id="PF13609"/>
    </source>
</evidence>
<comment type="subunit">
    <text evidence="2">Homotrimer.</text>
</comment>
<comment type="subcellular location">
    <subcellularLocation>
        <location evidence="1">Cell outer membrane</location>
        <topology evidence="1">Multi-pass membrane protein</topology>
    </subcellularLocation>
</comment>
<evidence type="ECO:0000256" key="10">
    <source>
        <dbReference type="ARBA" id="ARBA00023237"/>
    </source>
</evidence>
<protein>
    <submittedName>
        <fullName evidence="13">Outer membrane porin protein OmpQ</fullName>
    </submittedName>
</protein>
<dbReference type="GO" id="GO:0009279">
    <property type="term" value="C:cell outer membrane"/>
    <property type="evidence" value="ECO:0007669"/>
    <property type="project" value="UniProtKB-SubCell"/>
</dbReference>
<feature type="chain" id="PRO_5007614846" evidence="11">
    <location>
        <begin position="29"/>
        <end position="374"/>
    </location>
</feature>
<evidence type="ECO:0000313" key="13">
    <source>
        <dbReference type="EMBL" id="SAI31115.1"/>
    </source>
</evidence>
<reference evidence="13 14" key="1">
    <citation type="submission" date="2016-03" db="EMBL/GenBank/DDBJ databases">
        <authorList>
            <consortium name="Pathogen Informatics"/>
        </authorList>
    </citation>
    <scope>NUCLEOTIDE SEQUENCE [LARGE SCALE GENOMIC DNA]</scope>
    <source>
        <strain evidence="13 14">NCTC13364</strain>
    </source>
</reference>
<dbReference type="PANTHER" id="PTHR34501:SF9">
    <property type="entry name" value="MAJOR OUTER MEMBRANE PROTEIN P.IA"/>
    <property type="match status" value="1"/>
</dbReference>
<sequence length="374" mass="39675">MTKSLIRYACRAAVRAAPVLLWGGVACAADPGLALYGVVDAGLSATRVSGAGSSVRPLSGGLTDSLWGMRGSEALDDGWSAEFGLESGFDAATGRADEEGRLFDYGAWTGLSHPGVGSLRLGRQQTVSMEYASALEVGSWRDLGMGALFRAADNYRRDNLLNLHTAVVEGWQAGVGYAFDTNRTDGLAPDEPPGRRGHALSAGLKYETDTWLAVLGWDRLHYAGQAADALGGRAPIAWQAGLSYTTEGLRLSMAWSRQRNGYASQNAGGLDGLGPAVFLRGGSLVTWLLGAEIGVGASGALLLQWSMAAPDWHWQDGSRPKTTRLASLGYRFDLSPRTSLYAYAARLAGGTLDEPIVQRAGRTERVGMGITQRF</sequence>
<evidence type="ECO:0000313" key="14">
    <source>
        <dbReference type="Proteomes" id="UP000077037"/>
    </source>
</evidence>
<dbReference type="Pfam" id="PF13609">
    <property type="entry name" value="Porin_4"/>
    <property type="match status" value="1"/>
</dbReference>
<feature type="signal peptide" evidence="11">
    <location>
        <begin position="1"/>
        <end position="28"/>
    </location>
</feature>
<evidence type="ECO:0000256" key="6">
    <source>
        <dbReference type="ARBA" id="ARBA00022729"/>
    </source>
</evidence>
<keyword evidence="10" id="KW-0998">Cell outer membrane</keyword>
<dbReference type="CDD" id="cd00342">
    <property type="entry name" value="gram_neg_porins"/>
    <property type="match status" value="1"/>
</dbReference>